<dbReference type="Proteomes" id="UP000269115">
    <property type="component" value="Unassembled WGS sequence"/>
</dbReference>
<evidence type="ECO:0000313" key="2">
    <source>
        <dbReference type="EMBL" id="ROQ53503.1"/>
    </source>
</evidence>
<sequence>MSDNQPCRACGNVILASTAARTGGLCMPCKGGYRENIENGKRYAQERKQYLASPQALYWSALVDRVFRTPQGFAGLALAEQHYYAVNVLQGEVYNGGFDQYFGNSSGDHYASACAGLRELGALQTLALLEEAKGLLFGAQAVPAEQGERQLRMPTYADEPDLACEAALDALDTRFYLDPDQLEERLVAYARQQQLFAAD</sequence>
<dbReference type="Pfam" id="PF14300">
    <property type="entry name" value="DMP19"/>
    <property type="match status" value="1"/>
</dbReference>
<accession>A0A9X8EK97</accession>
<gene>
    <name evidence="2" type="ORF">EDF85_1266</name>
</gene>
<evidence type="ECO:0000313" key="3">
    <source>
        <dbReference type="Proteomes" id="UP000269115"/>
    </source>
</evidence>
<dbReference type="RefSeq" id="WP_123752557.1">
    <property type="nucleotide sequence ID" value="NZ_RJUR01000011.1"/>
</dbReference>
<organism evidence="2 3">
    <name type="scientific">Pseudomonas putida</name>
    <name type="common">Arthrobacter siderocapsulatus</name>
    <dbReference type="NCBI Taxonomy" id="303"/>
    <lineage>
        <taxon>Bacteria</taxon>
        <taxon>Pseudomonadati</taxon>
        <taxon>Pseudomonadota</taxon>
        <taxon>Gammaproteobacteria</taxon>
        <taxon>Pseudomonadales</taxon>
        <taxon>Pseudomonadaceae</taxon>
        <taxon>Pseudomonas</taxon>
    </lineage>
</organism>
<protein>
    <submittedName>
        <fullName evidence="2">Uncharacterized protein DUF4375</fullName>
    </submittedName>
</protein>
<dbReference type="InterPro" id="IPR025402">
    <property type="entry name" value="DMP19_C"/>
</dbReference>
<dbReference type="EMBL" id="RJUR01000011">
    <property type="protein sequence ID" value="ROQ53503.1"/>
    <property type="molecule type" value="Genomic_DNA"/>
</dbReference>
<comment type="caution">
    <text evidence="2">The sequence shown here is derived from an EMBL/GenBank/DDBJ whole genome shotgun (WGS) entry which is preliminary data.</text>
</comment>
<feature type="domain" description="DNA mimic protein DMP19 C-terminal" evidence="1">
    <location>
        <begin position="76"/>
        <end position="192"/>
    </location>
</feature>
<name>A0A9X8EK97_PSEPU</name>
<dbReference type="Gene3D" id="1.20.1420.60">
    <property type="match status" value="1"/>
</dbReference>
<proteinExistence type="predicted"/>
<dbReference type="AlphaFoldDB" id="A0A9X8EK97"/>
<reference evidence="2 3" key="1">
    <citation type="submission" date="2018-11" db="EMBL/GenBank/DDBJ databases">
        <title>Genomic analyses of the natural microbiome of Caenorhabditis elegans.</title>
        <authorList>
            <person name="Samuel B."/>
        </authorList>
    </citation>
    <scope>NUCLEOTIDE SEQUENCE [LARGE SCALE GENOMIC DNA]</scope>
    <source>
        <strain evidence="2 3">BIGb0473</strain>
    </source>
</reference>
<evidence type="ECO:0000259" key="1">
    <source>
        <dbReference type="Pfam" id="PF14300"/>
    </source>
</evidence>